<dbReference type="AlphaFoldDB" id="A0A6M3IQD4"/>
<name>A0A6M3IQD4_9ZZZZ</name>
<organism evidence="1">
    <name type="scientific">viral metagenome</name>
    <dbReference type="NCBI Taxonomy" id="1070528"/>
    <lineage>
        <taxon>unclassified sequences</taxon>
        <taxon>metagenomes</taxon>
        <taxon>organismal metagenomes</taxon>
    </lineage>
</organism>
<protein>
    <submittedName>
        <fullName evidence="1">Uncharacterized protein</fullName>
    </submittedName>
</protein>
<accession>A0A6M3IQD4</accession>
<sequence length="88" mass="10437">MIIQTVTWVCDRCKKMESYSKEVCLLDDPVVTREGWDYTMDTEELLCVMCLHDEKMRMGIDILSKVRVSFDEAMKNLQKNLLKEEVER</sequence>
<reference evidence="1" key="1">
    <citation type="submission" date="2020-03" db="EMBL/GenBank/DDBJ databases">
        <title>The deep terrestrial virosphere.</title>
        <authorList>
            <person name="Holmfeldt K."/>
            <person name="Nilsson E."/>
            <person name="Simone D."/>
            <person name="Lopez-Fernandez M."/>
            <person name="Wu X."/>
            <person name="de Brujin I."/>
            <person name="Lundin D."/>
            <person name="Andersson A."/>
            <person name="Bertilsson S."/>
            <person name="Dopson M."/>
        </authorList>
    </citation>
    <scope>NUCLEOTIDE SEQUENCE</scope>
    <source>
        <strain evidence="1">MM415B01289</strain>
    </source>
</reference>
<gene>
    <name evidence="1" type="ORF">MM415B01289_0020</name>
</gene>
<dbReference type="EMBL" id="MT141372">
    <property type="protein sequence ID" value="QJA59508.1"/>
    <property type="molecule type" value="Genomic_DNA"/>
</dbReference>
<proteinExistence type="predicted"/>
<evidence type="ECO:0000313" key="1">
    <source>
        <dbReference type="EMBL" id="QJA59508.1"/>
    </source>
</evidence>